<evidence type="ECO:0000256" key="7">
    <source>
        <dbReference type="ARBA" id="ARBA00022679"/>
    </source>
</evidence>
<evidence type="ECO:0000256" key="4">
    <source>
        <dbReference type="ARBA" id="ARBA00013030"/>
    </source>
</evidence>
<keyword evidence="9" id="KW-0718">Serine biosynthesis</keyword>
<keyword evidence="8" id="KW-0663">Pyridoxal phosphate</keyword>
<evidence type="ECO:0000256" key="6">
    <source>
        <dbReference type="ARBA" id="ARBA00022605"/>
    </source>
</evidence>
<evidence type="ECO:0000256" key="9">
    <source>
        <dbReference type="ARBA" id="ARBA00023299"/>
    </source>
</evidence>
<keyword evidence="6" id="KW-0028">Amino-acid biosynthesis</keyword>
<organism evidence="12 13">
    <name type="scientific">Apiospora hydei</name>
    <dbReference type="NCBI Taxonomy" id="1337664"/>
    <lineage>
        <taxon>Eukaryota</taxon>
        <taxon>Fungi</taxon>
        <taxon>Dikarya</taxon>
        <taxon>Ascomycota</taxon>
        <taxon>Pezizomycotina</taxon>
        <taxon>Sordariomycetes</taxon>
        <taxon>Xylariomycetidae</taxon>
        <taxon>Amphisphaeriales</taxon>
        <taxon>Apiosporaceae</taxon>
        <taxon>Apiospora</taxon>
    </lineage>
</organism>
<evidence type="ECO:0000256" key="5">
    <source>
        <dbReference type="ARBA" id="ARBA00022576"/>
    </source>
</evidence>
<name>A0ABR1V286_9PEZI</name>
<dbReference type="NCBIfam" id="NF003764">
    <property type="entry name" value="PRK05355.1"/>
    <property type="match status" value="1"/>
</dbReference>
<dbReference type="Gene3D" id="3.40.640.10">
    <property type="entry name" value="Type I PLP-dependent aspartate aminotransferase-like (Major domain)"/>
    <property type="match status" value="1"/>
</dbReference>
<dbReference type="InterPro" id="IPR015424">
    <property type="entry name" value="PyrdxlP-dep_Trfase"/>
</dbReference>
<dbReference type="RefSeq" id="XP_066662058.1">
    <property type="nucleotide sequence ID" value="XM_066816366.1"/>
</dbReference>
<evidence type="ECO:0000313" key="13">
    <source>
        <dbReference type="Proteomes" id="UP001433268"/>
    </source>
</evidence>
<dbReference type="InterPro" id="IPR022278">
    <property type="entry name" value="Pser_aminoTfrase"/>
</dbReference>
<dbReference type="PANTHER" id="PTHR43247">
    <property type="entry name" value="PHOSPHOSERINE AMINOTRANSFERASE"/>
    <property type="match status" value="1"/>
</dbReference>
<comment type="cofactor">
    <cofactor evidence="1">
        <name>pyridoxal 5'-phosphate</name>
        <dbReference type="ChEBI" id="CHEBI:597326"/>
    </cofactor>
</comment>
<comment type="similarity">
    <text evidence="3">Belongs to the class-V pyridoxal-phosphate-dependent aminotransferase family. SerC subfamily.</text>
</comment>
<keyword evidence="5" id="KW-0032">Aminotransferase</keyword>
<dbReference type="Gene3D" id="3.90.1150.10">
    <property type="entry name" value="Aspartate Aminotransferase, domain 1"/>
    <property type="match status" value="1"/>
</dbReference>
<feature type="domain" description="Aminotransferase class V" evidence="11">
    <location>
        <begin position="9"/>
        <end position="93"/>
    </location>
</feature>
<dbReference type="EC" id="2.6.1.52" evidence="4"/>
<evidence type="ECO:0000256" key="1">
    <source>
        <dbReference type="ARBA" id="ARBA00001933"/>
    </source>
</evidence>
<reference evidence="12 13" key="1">
    <citation type="submission" date="2023-01" db="EMBL/GenBank/DDBJ databases">
        <title>Analysis of 21 Apiospora genomes using comparative genomics revels a genus with tremendous synthesis potential of carbohydrate active enzymes and secondary metabolites.</title>
        <authorList>
            <person name="Sorensen T."/>
        </authorList>
    </citation>
    <scope>NUCLEOTIDE SEQUENCE [LARGE SCALE GENOMIC DNA]</scope>
    <source>
        <strain evidence="12 13">CBS 114990</strain>
    </source>
</reference>
<protein>
    <recommendedName>
        <fullName evidence="4">phosphoserine transaminase</fullName>
        <ecNumber evidence="4">2.6.1.52</ecNumber>
    </recommendedName>
</protein>
<evidence type="ECO:0000256" key="3">
    <source>
        <dbReference type="ARBA" id="ARBA00006904"/>
    </source>
</evidence>
<dbReference type="InterPro" id="IPR015422">
    <property type="entry name" value="PyrdxlP-dep_Trfase_small"/>
</dbReference>
<evidence type="ECO:0000256" key="10">
    <source>
        <dbReference type="ARBA" id="ARBA00049007"/>
    </source>
</evidence>
<dbReference type="HAMAP" id="MF_00160">
    <property type="entry name" value="SerC_aminotrans_5"/>
    <property type="match status" value="1"/>
</dbReference>
<dbReference type="GeneID" id="92049426"/>
<sequence length="389" mass="42370">MPARSDITYFGAGPAALPTDVLQTASQALVDFQGTGLGIAEHSHRSAIATKILEEAKADLASYLDVPEDYEILFMQAGGTGEFSATIYNLVGAWVTRKQQEAEKAGADEAKVQADLKKQVDEQLKLDYVVTGGWSLKAYQEACRLLGPEHVNLVADARTINDGKFGKIPEESTWQLSQDPAMVYYCDNETVDGVEFPKFPEALAPKADGTGPIVVADMSSNILSRRIPIKNFSLIFFGAQKNLGSTGITVVIVKKSLLPPVCPQPSPTLLRQLGLPIGPIVLSYEIIAKNNSLYNTLSIFDVYIAGLVLKKLLASFPDKVDGQEAVANKKAKLIYEALESQPDAYRIVPAPGNRSRMNICFRVIKVNPPFFCVIQLRQIIGDLIRGIGR</sequence>
<evidence type="ECO:0000259" key="11">
    <source>
        <dbReference type="Pfam" id="PF00266"/>
    </source>
</evidence>
<dbReference type="PANTHER" id="PTHR43247:SF1">
    <property type="entry name" value="PHOSPHOSERINE AMINOTRANSFERASE"/>
    <property type="match status" value="1"/>
</dbReference>
<dbReference type="Proteomes" id="UP001433268">
    <property type="component" value="Unassembled WGS sequence"/>
</dbReference>
<evidence type="ECO:0000313" key="12">
    <source>
        <dbReference type="EMBL" id="KAK8065304.1"/>
    </source>
</evidence>
<dbReference type="InterPro" id="IPR015421">
    <property type="entry name" value="PyrdxlP-dep_Trfase_major"/>
</dbReference>
<keyword evidence="7" id="KW-0808">Transferase</keyword>
<feature type="domain" description="Aminotransferase class V" evidence="11">
    <location>
        <begin position="120"/>
        <end position="366"/>
    </location>
</feature>
<keyword evidence="13" id="KW-1185">Reference proteome</keyword>
<evidence type="ECO:0000256" key="8">
    <source>
        <dbReference type="ARBA" id="ARBA00022898"/>
    </source>
</evidence>
<accession>A0ABR1V286</accession>
<gene>
    <name evidence="12" type="ORF">PG997_012051</name>
</gene>
<dbReference type="PIRSF" id="PIRSF000525">
    <property type="entry name" value="SerC"/>
    <property type="match status" value="1"/>
</dbReference>
<dbReference type="EMBL" id="JAQQWN010000009">
    <property type="protein sequence ID" value="KAK8065304.1"/>
    <property type="molecule type" value="Genomic_DNA"/>
</dbReference>
<comment type="pathway">
    <text evidence="2">Amino-acid biosynthesis; L-serine biosynthesis; L-serine from 3-phospho-D-glycerate: step 2/3.</text>
</comment>
<dbReference type="SUPFAM" id="SSF53383">
    <property type="entry name" value="PLP-dependent transferases"/>
    <property type="match status" value="1"/>
</dbReference>
<comment type="caution">
    <text evidence="12">The sequence shown here is derived from an EMBL/GenBank/DDBJ whole genome shotgun (WGS) entry which is preliminary data.</text>
</comment>
<proteinExistence type="inferred from homology"/>
<dbReference type="Pfam" id="PF00266">
    <property type="entry name" value="Aminotran_5"/>
    <property type="match status" value="2"/>
</dbReference>
<evidence type="ECO:0000256" key="2">
    <source>
        <dbReference type="ARBA" id="ARBA00005099"/>
    </source>
</evidence>
<comment type="catalytic activity">
    <reaction evidence="10">
        <text>O-phospho-L-serine + 2-oxoglutarate = 3-phosphooxypyruvate + L-glutamate</text>
        <dbReference type="Rhea" id="RHEA:14329"/>
        <dbReference type="ChEBI" id="CHEBI:16810"/>
        <dbReference type="ChEBI" id="CHEBI:18110"/>
        <dbReference type="ChEBI" id="CHEBI:29985"/>
        <dbReference type="ChEBI" id="CHEBI:57524"/>
        <dbReference type="EC" id="2.6.1.52"/>
    </reaction>
</comment>
<dbReference type="InterPro" id="IPR000192">
    <property type="entry name" value="Aminotrans_V_dom"/>
</dbReference>